<dbReference type="Proteomes" id="UP000295504">
    <property type="component" value="Unassembled WGS sequence"/>
</dbReference>
<dbReference type="PANTHER" id="PTHR33408">
    <property type="entry name" value="TRANSPOSASE"/>
    <property type="match status" value="1"/>
</dbReference>
<dbReference type="AlphaFoldDB" id="A0A4R2TLG4"/>
<reference evidence="1 2" key="1">
    <citation type="submission" date="2019-03" db="EMBL/GenBank/DDBJ databases">
        <title>Genomic Encyclopedia of Type Strains, Phase IV (KMG-IV): sequencing the most valuable type-strain genomes for metagenomic binning, comparative biology and taxonomic classification.</title>
        <authorList>
            <person name="Goeker M."/>
        </authorList>
    </citation>
    <scope>NUCLEOTIDE SEQUENCE [LARGE SCALE GENOMIC DNA]</scope>
    <source>
        <strain evidence="1 2">DSM 100013</strain>
    </source>
</reference>
<accession>A0A4R2TLG4</accession>
<gene>
    <name evidence="1" type="ORF">EDD79_101938</name>
</gene>
<dbReference type="PANTHER" id="PTHR33408:SF2">
    <property type="entry name" value="TRANSPOSASE DDE DOMAIN-CONTAINING PROTEIN"/>
    <property type="match status" value="1"/>
</dbReference>
<evidence type="ECO:0000313" key="1">
    <source>
        <dbReference type="EMBL" id="TCQ02065.1"/>
    </source>
</evidence>
<name>A0A4R2TLG4_9FIRM</name>
<protein>
    <recommendedName>
        <fullName evidence="3">Transposase-like protein DUF772</fullName>
    </recommendedName>
</protein>
<comment type="caution">
    <text evidence="1">The sequence shown here is derived from an EMBL/GenBank/DDBJ whole genome shotgun (WGS) entry which is preliminary data.</text>
</comment>
<evidence type="ECO:0000313" key="2">
    <source>
        <dbReference type="Proteomes" id="UP000295504"/>
    </source>
</evidence>
<keyword evidence="2" id="KW-1185">Reference proteome</keyword>
<evidence type="ECO:0008006" key="3">
    <source>
        <dbReference type="Google" id="ProtNLM"/>
    </source>
</evidence>
<organism evidence="1 2">
    <name type="scientific">Serpentinicella alkaliphila</name>
    <dbReference type="NCBI Taxonomy" id="1734049"/>
    <lineage>
        <taxon>Bacteria</taxon>
        <taxon>Bacillati</taxon>
        <taxon>Bacillota</taxon>
        <taxon>Clostridia</taxon>
        <taxon>Peptostreptococcales</taxon>
        <taxon>Natronincolaceae</taxon>
        <taxon>Serpentinicella</taxon>
    </lineage>
</organism>
<dbReference type="EMBL" id="SLYC01000019">
    <property type="protein sequence ID" value="TCQ02065.1"/>
    <property type="molecule type" value="Genomic_DNA"/>
</dbReference>
<sequence>MLFSVLVYSALRSVRAVDRIVELCARDIAYIWLAQGERPQRDAFYDFINNKLSKEIFKDLHHQFMRRLQKEVFVSLEALFIDGTKIEANANRYTFVWRGSLNYHLVGLLDAIENGYNDYNNLII</sequence>
<proteinExistence type="predicted"/>